<reference evidence="2" key="1">
    <citation type="submission" date="2021-02" db="EMBL/GenBank/DDBJ databases">
        <authorList>
            <person name="Dougan E. K."/>
            <person name="Rhodes N."/>
            <person name="Thang M."/>
            <person name="Chan C."/>
        </authorList>
    </citation>
    <scope>NUCLEOTIDE SEQUENCE</scope>
</reference>
<dbReference type="Proteomes" id="UP000654075">
    <property type="component" value="Unassembled WGS sequence"/>
</dbReference>
<dbReference type="EMBL" id="CAJNNV010027039">
    <property type="protein sequence ID" value="CAE8619416.1"/>
    <property type="molecule type" value="Genomic_DNA"/>
</dbReference>
<sequence>MKALAASTDKFLTALQEQLAAVQLGLDAARAARSSSLRRIEALQALEAANVTSCAAGAALERAHSDIMAPRHVVSRRRPVVPAESQAGGSSGSDHSCHYSKDSGDSSGSGAEKEGETAGAEELCSPDQQLLSRRAPVHRLSARWALPEDDGARRLSAAVSAVSSSTQTAAAAAFAAAEEV</sequence>
<comment type="caution">
    <text evidence="2">The sequence shown here is derived from an EMBL/GenBank/DDBJ whole genome shotgun (WGS) entry which is preliminary data.</text>
</comment>
<protein>
    <submittedName>
        <fullName evidence="2">Uncharacterized protein</fullName>
    </submittedName>
</protein>
<evidence type="ECO:0000256" key="1">
    <source>
        <dbReference type="SAM" id="MobiDB-lite"/>
    </source>
</evidence>
<organism evidence="2 3">
    <name type="scientific">Polarella glacialis</name>
    <name type="common">Dinoflagellate</name>
    <dbReference type="NCBI Taxonomy" id="89957"/>
    <lineage>
        <taxon>Eukaryota</taxon>
        <taxon>Sar</taxon>
        <taxon>Alveolata</taxon>
        <taxon>Dinophyceae</taxon>
        <taxon>Suessiales</taxon>
        <taxon>Suessiaceae</taxon>
        <taxon>Polarella</taxon>
    </lineage>
</organism>
<evidence type="ECO:0000313" key="3">
    <source>
        <dbReference type="Proteomes" id="UP000654075"/>
    </source>
</evidence>
<dbReference type="AlphaFoldDB" id="A0A813G9P1"/>
<accession>A0A813G9P1</accession>
<feature type="compositionally biased region" description="Basic and acidic residues" evidence="1">
    <location>
        <begin position="95"/>
        <end position="104"/>
    </location>
</feature>
<feature type="non-terminal residue" evidence="2">
    <location>
        <position position="180"/>
    </location>
</feature>
<keyword evidence="3" id="KW-1185">Reference proteome</keyword>
<name>A0A813G9P1_POLGL</name>
<gene>
    <name evidence="2" type="ORF">PGLA1383_LOCUS37005</name>
</gene>
<feature type="region of interest" description="Disordered" evidence="1">
    <location>
        <begin position="70"/>
        <end position="140"/>
    </location>
</feature>
<evidence type="ECO:0000313" key="2">
    <source>
        <dbReference type="EMBL" id="CAE8619416.1"/>
    </source>
</evidence>
<proteinExistence type="predicted"/>